<feature type="non-terminal residue" evidence="1">
    <location>
        <position position="40"/>
    </location>
</feature>
<reference evidence="1 2" key="1">
    <citation type="submission" date="2020-04" db="EMBL/GenBank/DDBJ databases">
        <title>Whole-genome sequencing of Vibrio spp. from China reveals different genetic environments of blaCTX-M-14 among diverse lineages.</title>
        <authorList>
            <person name="Zheng Z."/>
            <person name="Ye L."/>
            <person name="Chen S."/>
        </authorList>
    </citation>
    <scope>NUCLEOTIDE SEQUENCE [LARGE SCALE GENOMIC DNA]</scope>
    <source>
        <strain evidence="1 2">Vb0551</strain>
    </source>
</reference>
<sequence length="40" mass="4879">MDNKHKVSPERFRHLSQLIQFAAKTADWHALKRYDLQLRE</sequence>
<proteinExistence type="predicted"/>
<evidence type="ECO:0000313" key="2">
    <source>
        <dbReference type="Proteomes" id="UP000518904"/>
    </source>
</evidence>
<accession>A0A7Y0SJS2</accession>
<comment type="caution">
    <text evidence="1">The sequence shown here is derived from an EMBL/GenBank/DDBJ whole genome shotgun (WGS) entry which is preliminary data.</text>
</comment>
<dbReference type="Proteomes" id="UP000518904">
    <property type="component" value="Unassembled WGS sequence"/>
</dbReference>
<dbReference type="EMBL" id="JABCLB010001787">
    <property type="protein sequence ID" value="NMU84483.1"/>
    <property type="molecule type" value="Genomic_DNA"/>
</dbReference>
<protein>
    <submittedName>
        <fullName evidence="1">LafD</fullName>
    </submittedName>
</protein>
<organism evidence="1 2">
    <name type="scientific">Vibrio parahaemolyticus</name>
    <dbReference type="NCBI Taxonomy" id="670"/>
    <lineage>
        <taxon>Bacteria</taxon>
        <taxon>Pseudomonadati</taxon>
        <taxon>Pseudomonadota</taxon>
        <taxon>Gammaproteobacteria</taxon>
        <taxon>Vibrionales</taxon>
        <taxon>Vibrionaceae</taxon>
        <taxon>Vibrio</taxon>
    </lineage>
</organism>
<evidence type="ECO:0000313" key="1">
    <source>
        <dbReference type="EMBL" id="NMU84483.1"/>
    </source>
</evidence>
<name>A0A7Y0SJS2_VIBPH</name>
<gene>
    <name evidence="1" type="ORF">HKB16_16555</name>
</gene>
<dbReference type="AlphaFoldDB" id="A0A7Y0SJS2"/>